<feature type="chain" id="PRO_5008128852" description="DUF3456 domain-containing protein" evidence="2">
    <location>
        <begin position="27"/>
        <end position="382"/>
    </location>
</feature>
<feature type="domain" description="DUF3456" evidence="3">
    <location>
        <begin position="41"/>
        <end position="166"/>
    </location>
</feature>
<proteinExistence type="inferred from homology"/>
<dbReference type="Pfam" id="PF11938">
    <property type="entry name" value="DUF3456"/>
    <property type="match status" value="2"/>
</dbReference>
<organism evidence="4 5">
    <name type="scientific">Anopheles culicifacies</name>
    <dbReference type="NCBI Taxonomy" id="139723"/>
    <lineage>
        <taxon>Eukaryota</taxon>
        <taxon>Metazoa</taxon>
        <taxon>Ecdysozoa</taxon>
        <taxon>Arthropoda</taxon>
        <taxon>Hexapoda</taxon>
        <taxon>Insecta</taxon>
        <taxon>Pterygota</taxon>
        <taxon>Neoptera</taxon>
        <taxon>Endopterygota</taxon>
        <taxon>Diptera</taxon>
        <taxon>Nematocera</taxon>
        <taxon>Culicoidea</taxon>
        <taxon>Culicidae</taxon>
        <taxon>Anophelinae</taxon>
        <taxon>Anopheles</taxon>
        <taxon>culicifacies species complex</taxon>
    </lineage>
</organism>
<evidence type="ECO:0000256" key="2">
    <source>
        <dbReference type="SAM" id="SignalP"/>
    </source>
</evidence>
<feature type="domain" description="DUF3456" evidence="3">
    <location>
        <begin position="215"/>
        <end position="361"/>
    </location>
</feature>
<keyword evidence="2" id="KW-0732">Signal</keyword>
<dbReference type="GO" id="GO:0005783">
    <property type="term" value="C:endoplasmic reticulum"/>
    <property type="evidence" value="ECO:0007669"/>
    <property type="project" value="TreeGrafter"/>
</dbReference>
<dbReference type="EMBL" id="AXCM01003294">
    <property type="status" value="NOT_ANNOTATED_CDS"/>
    <property type="molecule type" value="Genomic_DNA"/>
</dbReference>
<evidence type="ECO:0000313" key="4">
    <source>
        <dbReference type="EnsemblMetazoa" id="ACUA026592-PA"/>
    </source>
</evidence>
<feature type="signal peptide" evidence="2">
    <location>
        <begin position="1"/>
        <end position="26"/>
    </location>
</feature>
<reference evidence="5" key="1">
    <citation type="submission" date="2013-09" db="EMBL/GenBank/DDBJ databases">
        <title>The Genome Sequence of Anopheles culicifacies species A.</title>
        <authorList>
            <consortium name="The Broad Institute Genomics Platform"/>
            <person name="Neafsey D.E."/>
            <person name="Besansky N."/>
            <person name="Howell P."/>
            <person name="Walton C."/>
            <person name="Young S.K."/>
            <person name="Zeng Q."/>
            <person name="Gargeya S."/>
            <person name="Fitzgerald M."/>
            <person name="Haas B."/>
            <person name="Abouelleil A."/>
            <person name="Allen A.W."/>
            <person name="Alvarado L."/>
            <person name="Arachchi H.M."/>
            <person name="Berlin A.M."/>
            <person name="Chapman S.B."/>
            <person name="Gainer-Dewar J."/>
            <person name="Goldberg J."/>
            <person name="Griggs A."/>
            <person name="Gujja S."/>
            <person name="Hansen M."/>
            <person name="Howarth C."/>
            <person name="Imamovic A."/>
            <person name="Ireland A."/>
            <person name="Larimer J."/>
            <person name="McCowan C."/>
            <person name="Murphy C."/>
            <person name="Pearson M."/>
            <person name="Poon T.W."/>
            <person name="Priest M."/>
            <person name="Roberts A."/>
            <person name="Saif S."/>
            <person name="Shea T."/>
            <person name="Sisk P."/>
            <person name="Sykes S."/>
            <person name="Wortman J."/>
            <person name="Nusbaum C."/>
            <person name="Birren B."/>
        </authorList>
    </citation>
    <scope>NUCLEOTIDE SEQUENCE [LARGE SCALE GENOMIC DNA]</scope>
    <source>
        <strain evidence="5">A-37</strain>
    </source>
</reference>
<keyword evidence="5" id="KW-1185">Reference proteome</keyword>
<evidence type="ECO:0000256" key="1">
    <source>
        <dbReference type="ARBA" id="ARBA00007285"/>
    </source>
</evidence>
<protein>
    <recommendedName>
        <fullName evidence="3">DUF3456 domain-containing protein</fullName>
    </recommendedName>
</protein>
<dbReference type="VEuPathDB" id="VectorBase:ACUA026592"/>
<evidence type="ECO:0000313" key="5">
    <source>
        <dbReference type="Proteomes" id="UP000075883"/>
    </source>
</evidence>
<dbReference type="InterPro" id="IPR021852">
    <property type="entry name" value="DUF3456"/>
</dbReference>
<dbReference type="PANTHER" id="PTHR13341:SF2">
    <property type="entry name" value="PROTEIN SEELE"/>
    <property type="match status" value="1"/>
</dbReference>
<comment type="similarity">
    <text evidence="1">Belongs to the canopy family.</text>
</comment>
<dbReference type="PANTHER" id="PTHR13341">
    <property type="entry name" value="MIR-INTERACTING SAPOSIN-LIKE PROTEIN"/>
    <property type="match status" value="1"/>
</dbReference>
<dbReference type="InterPro" id="IPR042415">
    <property type="entry name" value="CNPY"/>
</dbReference>
<dbReference type="STRING" id="139723.A0A182MUL3"/>
<sequence length="382" mass="43583">MHTDPHRYLIVILGLTIVLAPSLISGQVGDIARPIESKELKCLVCKASMAEMELAASKVDPNKKVEVGDYRLDTTGESKKKKKILYAKSEMYLTEMMETVCDRMDDYAKARYKKNGRPVVMKMMTDGGMNPDMANVNFVQEGDLNKTLKHLCLEIVENYDEDIIRIETPATYHTMHTDPHRYLIVILGLTIVLAPSLISGQVGDIARPIESKELKCLVCKASMAEMELAASKVDPNKKVEVGDYRLDTTGESKKKKKILYAKSEMYLTEMMETVCDRMDDYAKARYKKNGRPVVMKMMTDGGMNPDMANVNFVQEGDLNKTLKHLCLEIVENYDEDIIRMFQEEVVKDTDIRLCSQVAKYCKEQPIDDEYEYEESEENRDEL</sequence>
<dbReference type="Proteomes" id="UP000075883">
    <property type="component" value="Unassembled WGS sequence"/>
</dbReference>
<dbReference type="EnsemblMetazoa" id="ACUA026592-RA">
    <property type="protein sequence ID" value="ACUA026592-PA"/>
    <property type="gene ID" value="ACUA026592"/>
</dbReference>
<reference evidence="4" key="2">
    <citation type="submission" date="2020-05" db="UniProtKB">
        <authorList>
            <consortium name="EnsemblMetazoa"/>
        </authorList>
    </citation>
    <scope>IDENTIFICATION</scope>
    <source>
        <strain evidence="4">A-37</strain>
    </source>
</reference>
<name>A0A182MUL3_9DIPT</name>
<dbReference type="EMBL" id="AXCM01003293">
    <property type="status" value="NOT_ANNOTATED_CDS"/>
    <property type="molecule type" value="Genomic_DNA"/>
</dbReference>
<evidence type="ECO:0000259" key="3">
    <source>
        <dbReference type="Pfam" id="PF11938"/>
    </source>
</evidence>
<accession>A0A182MUL3</accession>
<dbReference type="AlphaFoldDB" id="A0A182MUL3"/>